<dbReference type="GO" id="GO:0046872">
    <property type="term" value="F:metal ion binding"/>
    <property type="evidence" value="ECO:0007669"/>
    <property type="project" value="UniProtKB-KW"/>
</dbReference>
<sequence length="304" mass="32844">MVFPVQKKQGFWLKTAFCALSLAGALGFGAGAAQAAAKMPLVVAAENTWGDLAAQIAAPDMRVVAILSSPTVDPHEYQATPADARLIAAAELVVANGAGYDSWADKLVAASGLLPARYVRADSWPGWEEGGNPHLWFNMEAVSAFVKHFAEACAHIDPEHADGYSGRAAKMQMAIQAIEAHAALLKTHVAGMHVAATEPLFTPLADLLGLQMDEQAFQLAIMNDVEPAPSTIAKFESDLKEHRLKMLVYNQQVEEPSVRHLLELAQQSSVPTLPLSEMLPPHKHWQVWVHDILVQTGQLLGVQQ</sequence>
<organism evidence="6 7">
    <name type="scientific">Acetobacter okinawensis</name>
    <dbReference type="NCBI Taxonomy" id="1076594"/>
    <lineage>
        <taxon>Bacteria</taxon>
        <taxon>Pseudomonadati</taxon>
        <taxon>Pseudomonadota</taxon>
        <taxon>Alphaproteobacteria</taxon>
        <taxon>Acetobacterales</taxon>
        <taxon>Acetobacteraceae</taxon>
        <taxon>Acetobacter</taxon>
    </lineage>
</organism>
<name>A0A252BSX5_9PROT</name>
<keyword evidence="7" id="KW-1185">Reference proteome</keyword>
<keyword evidence="2" id="KW-0813">Transport</keyword>
<feature type="chain" id="PRO_5011970632" evidence="5">
    <location>
        <begin position="36"/>
        <end position="304"/>
    </location>
</feature>
<keyword evidence="3" id="KW-0479">Metal-binding</keyword>
<comment type="caution">
    <text evidence="6">The sequence shown here is derived from an EMBL/GenBank/DDBJ whole genome shotgun (WGS) entry which is preliminary data.</text>
</comment>
<dbReference type="RefSeq" id="WP_086639653.1">
    <property type="nucleotide sequence ID" value="NZ_JOPJ01000022.1"/>
</dbReference>
<dbReference type="OrthoDB" id="9793396at2"/>
<evidence type="ECO:0000313" key="6">
    <source>
        <dbReference type="EMBL" id="OUJ11794.1"/>
    </source>
</evidence>
<evidence type="ECO:0000256" key="2">
    <source>
        <dbReference type="ARBA" id="ARBA00022448"/>
    </source>
</evidence>
<accession>A0A252BSX5</accession>
<dbReference type="eggNOG" id="COG0803">
    <property type="taxonomic scope" value="Bacteria"/>
</dbReference>
<evidence type="ECO:0000256" key="3">
    <source>
        <dbReference type="ARBA" id="ARBA00022723"/>
    </source>
</evidence>
<dbReference type="EMBL" id="JOPJ01000022">
    <property type="protein sequence ID" value="OUJ11794.1"/>
    <property type="molecule type" value="Genomic_DNA"/>
</dbReference>
<dbReference type="GO" id="GO:0030001">
    <property type="term" value="P:metal ion transport"/>
    <property type="evidence" value="ECO:0007669"/>
    <property type="project" value="InterPro"/>
</dbReference>
<dbReference type="PANTHER" id="PTHR42953:SF1">
    <property type="entry name" value="METAL-BINDING PROTEIN HI_0362-RELATED"/>
    <property type="match status" value="1"/>
</dbReference>
<keyword evidence="4 5" id="KW-0732">Signal</keyword>
<comment type="subcellular location">
    <subcellularLocation>
        <location evidence="1">Cell envelope</location>
    </subcellularLocation>
</comment>
<dbReference type="AlphaFoldDB" id="A0A252BSX5"/>
<reference evidence="7" key="1">
    <citation type="submission" date="2014-06" db="EMBL/GenBank/DDBJ databases">
        <authorList>
            <person name="Winans N.J."/>
            <person name="Newell P.D."/>
            <person name="Douglas A.E."/>
        </authorList>
    </citation>
    <scope>NUCLEOTIDE SEQUENCE [LARGE SCALE GENOMIC DNA]</scope>
</reference>
<dbReference type="PANTHER" id="PTHR42953">
    <property type="entry name" value="HIGH-AFFINITY ZINC UPTAKE SYSTEM PROTEIN ZNUA-RELATED"/>
    <property type="match status" value="1"/>
</dbReference>
<protein>
    <submittedName>
        <fullName evidence="6">Zinc ABC transporter substrate-binding protein</fullName>
    </submittedName>
</protein>
<dbReference type="STRING" id="1236501.GCA_000613865_02410"/>
<dbReference type="Gene3D" id="3.40.50.1980">
    <property type="entry name" value="Nitrogenase molybdenum iron protein domain"/>
    <property type="match status" value="1"/>
</dbReference>
<dbReference type="Pfam" id="PF01297">
    <property type="entry name" value="ZnuA"/>
    <property type="match status" value="1"/>
</dbReference>
<evidence type="ECO:0000256" key="5">
    <source>
        <dbReference type="SAM" id="SignalP"/>
    </source>
</evidence>
<dbReference type="InterPro" id="IPR050492">
    <property type="entry name" value="Bact_metal-bind_prot9"/>
</dbReference>
<evidence type="ECO:0000313" key="7">
    <source>
        <dbReference type="Proteomes" id="UP000194931"/>
    </source>
</evidence>
<dbReference type="GO" id="GO:0030313">
    <property type="term" value="C:cell envelope"/>
    <property type="evidence" value="ECO:0007669"/>
    <property type="project" value="UniProtKB-SubCell"/>
</dbReference>
<gene>
    <name evidence="6" type="ORF">HK26_05575</name>
</gene>
<evidence type="ECO:0000256" key="1">
    <source>
        <dbReference type="ARBA" id="ARBA00004196"/>
    </source>
</evidence>
<dbReference type="InterPro" id="IPR006127">
    <property type="entry name" value="ZnuA-like"/>
</dbReference>
<feature type="signal peptide" evidence="5">
    <location>
        <begin position="1"/>
        <end position="35"/>
    </location>
</feature>
<proteinExistence type="predicted"/>
<dbReference type="SUPFAM" id="SSF53807">
    <property type="entry name" value="Helical backbone' metal receptor"/>
    <property type="match status" value="1"/>
</dbReference>
<evidence type="ECO:0000256" key="4">
    <source>
        <dbReference type="ARBA" id="ARBA00022729"/>
    </source>
</evidence>
<dbReference type="Proteomes" id="UP000194931">
    <property type="component" value="Unassembled WGS sequence"/>
</dbReference>